<evidence type="ECO:0000313" key="1">
    <source>
        <dbReference type="EMBL" id="RLE48639.1"/>
    </source>
</evidence>
<dbReference type="EMBL" id="QMQX01000243">
    <property type="protein sequence ID" value="RLE48639.1"/>
    <property type="molecule type" value="Genomic_DNA"/>
</dbReference>
<organism evidence="1 2">
    <name type="scientific">Thermoproteota archaeon</name>
    <dbReference type="NCBI Taxonomy" id="2056631"/>
    <lineage>
        <taxon>Archaea</taxon>
        <taxon>Thermoproteota</taxon>
    </lineage>
</organism>
<proteinExistence type="predicted"/>
<name>A0A497ENA2_9CREN</name>
<feature type="non-terminal residue" evidence="1">
    <location>
        <position position="196"/>
    </location>
</feature>
<comment type="caution">
    <text evidence="1">The sequence shown here is derived from an EMBL/GenBank/DDBJ whole genome shotgun (WGS) entry which is preliminary data.</text>
</comment>
<reference evidence="1 2" key="1">
    <citation type="submission" date="2018-06" db="EMBL/GenBank/DDBJ databases">
        <title>Extensive metabolic versatility and redundancy in microbially diverse, dynamic hydrothermal sediments.</title>
        <authorList>
            <person name="Dombrowski N."/>
            <person name="Teske A."/>
            <person name="Baker B.J."/>
        </authorList>
    </citation>
    <scope>NUCLEOTIDE SEQUENCE [LARGE SCALE GENOMIC DNA]</scope>
    <source>
        <strain evidence="1">B34_G17</strain>
    </source>
</reference>
<protein>
    <submittedName>
        <fullName evidence="1">Uncharacterized protein</fullName>
    </submittedName>
</protein>
<dbReference type="AlphaFoldDB" id="A0A497ENA2"/>
<sequence>MTITGYLTPPTGGASIDLIFYPYKSSSFSVSVTTDEEGFFSYSFTPDTATAWAVKACYQKAEVEAFFTVISPSSTLSTKLELNYRSNITTTLPLERWVKNKVEVKNIYGKPLTLSFDVLVKCEEEWIGISPFPQPFNLYLDPGESQTIWYFIDLSYRSCGAQMMAEGEKPLKALVFIEDCEHSGDYVAVFIDHLLK</sequence>
<evidence type="ECO:0000313" key="2">
    <source>
        <dbReference type="Proteomes" id="UP000272051"/>
    </source>
</evidence>
<dbReference type="Proteomes" id="UP000272051">
    <property type="component" value="Unassembled WGS sequence"/>
</dbReference>
<gene>
    <name evidence="1" type="ORF">DRJ33_08830</name>
</gene>
<accession>A0A497ENA2</accession>